<organism evidence="6 7">
    <name type="scientific">Rotaria sordida</name>
    <dbReference type="NCBI Taxonomy" id="392033"/>
    <lineage>
        <taxon>Eukaryota</taxon>
        <taxon>Metazoa</taxon>
        <taxon>Spiralia</taxon>
        <taxon>Gnathifera</taxon>
        <taxon>Rotifera</taxon>
        <taxon>Eurotatoria</taxon>
        <taxon>Bdelloidea</taxon>
        <taxon>Philodinida</taxon>
        <taxon>Philodinidae</taxon>
        <taxon>Rotaria</taxon>
    </lineage>
</organism>
<dbReference type="AlphaFoldDB" id="A0A813WX43"/>
<dbReference type="InterPro" id="IPR017984">
    <property type="entry name" value="Chromo_dom_subgr"/>
</dbReference>
<feature type="domain" description="Chromo" evidence="4">
    <location>
        <begin position="10"/>
        <end position="68"/>
    </location>
</feature>
<dbReference type="GO" id="GO:0035102">
    <property type="term" value="C:PRC1 complex"/>
    <property type="evidence" value="ECO:0007669"/>
    <property type="project" value="TreeGrafter"/>
</dbReference>
<dbReference type="InterPro" id="IPR023780">
    <property type="entry name" value="Chromo_domain"/>
</dbReference>
<feature type="compositionally biased region" description="Low complexity" evidence="3">
    <location>
        <begin position="96"/>
        <end position="105"/>
    </location>
</feature>
<dbReference type="GO" id="GO:0000122">
    <property type="term" value="P:negative regulation of transcription by RNA polymerase II"/>
    <property type="evidence" value="ECO:0007669"/>
    <property type="project" value="TreeGrafter"/>
</dbReference>
<accession>A0A813WX43</accession>
<evidence type="ECO:0000313" key="7">
    <source>
        <dbReference type="Proteomes" id="UP000663870"/>
    </source>
</evidence>
<comment type="subcellular location">
    <subcellularLocation>
        <location evidence="1">Nucleus</location>
    </subcellularLocation>
</comment>
<comment type="caution">
    <text evidence="6">The sequence shown here is derived from an EMBL/GenBank/DDBJ whole genome shotgun (WGS) entry which is preliminary data.</text>
</comment>
<keyword evidence="7" id="KW-1185">Reference proteome</keyword>
<dbReference type="PRINTS" id="PR00504">
    <property type="entry name" value="CHROMODOMAIN"/>
</dbReference>
<dbReference type="PANTHER" id="PTHR46389:SF3">
    <property type="entry name" value="POLYCOMB GROUP PROTEIN PC"/>
    <property type="match status" value="1"/>
</dbReference>
<feature type="region of interest" description="Disordered" evidence="3">
    <location>
        <begin position="143"/>
        <end position="174"/>
    </location>
</feature>
<dbReference type="InterPro" id="IPR016197">
    <property type="entry name" value="Chromo-like_dom_sf"/>
</dbReference>
<feature type="region of interest" description="Disordered" evidence="3">
    <location>
        <begin position="62"/>
        <end position="123"/>
    </location>
</feature>
<proteinExistence type="predicted"/>
<dbReference type="PROSITE" id="PS00598">
    <property type="entry name" value="CHROMO_1"/>
    <property type="match status" value="1"/>
</dbReference>
<dbReference type="Proteomes" id="UP000663870">
    <property type="component" value="Unassembled WGS sequence"/>
</dbReference>
<dbReference type="InterPro" id="IPR023779">
    <property type="entry name" value="Chromodomain_CS"/>
</dbReference>
<name>A0A813WX43_9BILA</name>
<evidence type="ECO:0000313" key="5">
    <source>
        <dbReference type="EMBL" id="CAF0839626.1"/>
    </source>
</evidence>
<dbReference type="CDD" id="cd18627">
    <property type="entry name" value="CD_polycomb_like"/>
    <property type="match status" value="1"/>
</dbReference>
<gene>
    <name evidence="6" type="ORF">JXQ802_LOCUS7136</name>
    <name evidence="5" type="ORF">PYM288_LOCUS6502</name>
</gene>
<dbReference type="EMBL" id="CAJNOL010000117">
    <property type="protein sequence ID" value="CAF0859999.1"/>
    <property type="molecule type" value="Genomic_DNA"/>
</dbReference>
<dbReference type="InterPro" id="IPR000953">
    <property type="entry name" value="Chromo/chromo_shadow_dom"/>
</dbReference>
<reference evidence="6" key="1">
    <citation type="submission" date="2021-02" db="EMBL/GenBank/DDBJ databases">
        <authorList>
            <person name="Nowell W R."/>
        </authorList>
    </citation>
    <scope>NUCLEOTIDE SEQUENCE</scope>
</reference>
<dbReference type="InterPro" id="IPR052458">
    <property type="entry name" value="PcG_PRC1-like_component"/>
</dbReference>
<dbReference type="GO" id="GO:0003682">
    <property type="term" value="F:chromatin binding"/>
    <property type="evidence" value="ECO:0007669"/>
    <property type="project" value="TreeGrafter"/>
</dbReference>
<evidence type="ECO:0000256" key="1">
    <source>
        <dbReference type="ARBA" id="ARBA00004123"/>
    </source>
</evidence>
<dbReference type="SUPFAM" id="SSF54160">
    <property type="entry name" value="Chromo domain-like"/>
    <property type="match status" value="1"/>
</dbReference>
<keyword evidence="2" id="KW-0539">Nucleus</keyword>
<dbReference type="SMART" id="SM00298">
    <property type="entry name" value="CHROMO"/>
    <property type="match status" value="1"/>
</dbReference>
<dbReference type="PROSITE" id="PS50013">
    <property type="entry name" value="CHROMO_2"/>
    <property type="match status" value="1"/>
</dbReference>
<feature type="compositionally biased region" description="Acidic residues" evidence="3">
    <location>
        <begin position="160"/>
        <end position="170"/>
    </location>
</feature>
<dbReference type="Gene3D" id="2.40.50.40">
    <property type="match status" value="1"/>
</dbReference>
<evidence type="ECO:0000259" key="4">
    <source>
        <dbReference type="PROSITE" id="PS50013"/>
    </source>
</evidence>
<evidence type="ECO:0000313" key="6">
    <source>
        <dbReference type="EMBL" id="CAF0859999.1"/>
    </source>
</evidence>
<evidence type="ECO:0000256" key="2">
    <source>
        <dbReference type="ARBA" id="ARBA00023242"/>
    </source>
</evidence>
<dbReference type="PANTHER" id="PTHR46389">
    <property type="entry name" value="POLYCOMB GROUP PROTEIN PC"/>
    <property type="match status" value="1"/>
</dbReference>
<dbReference type="EMBL" id="CAJNOH010000072">
    <property type="protein sequence ID" value="CAF0839626.1"/>
    <property type="molecule type" value="Genomic_DNA"/>
</dbReference>
<feature type="compositionally biased region" description="Basic residues" evidence="3">
    <location>
        <begin position="62"/>
        <end position="81"/>
    </location>
</feature>
<evidence type="ECO:0000256" key="3">
    <source>
        <dbReference type="SAM" id="MobiDB-lite"/>
    </source>
</evidence>
<feature type="compositionally biased region" description="Basic and acidic residues" evidence="3">
    <location>
        <begin position="143"/>
        <end position="159"/>
    </location>
</feature>
<dbReference type="GO" id="GO:0000785">
    <property type="term" value="C:chromatin"/>
    <property type="evidence" value="ECO:0007669"/>
    <property type="project" value="TreeGrafter"/>
</dbReference>
<dbReference type="Pfam" id="PF00385">
    <property type="entry name" value="Chromo"/>
    <property type="match status" value="1"/>
</dbReference>
<sequence>MPDDKEAPVYTAEKILLKRIRKGKIEYLIKWKGWATKWNTWEPEKHILDKLLIADFNNRNRKRQKSKSLVRNSVNKHKTTNKTRSNNSLRTRRLRTSTSSDTSTSAIVSPTINDENYDDDTLSKKKFDNDRVEVYKLRSSRAEKIESNEKDLSKESDHDKEEEDNDEEEKEQEKIIISETPKLDESIREFLWQPTKISTTTTTTITEVTDQSGVTVLIRELNDIQTSNANRPSRFLGYGNGGRGGRH</sequence>
<protein>
    <recommendedName>
        <fullName evidence="4">Chromo domain-containing protein</fullName>
    </recommendedName>
</protein>
<dbReference type="Proteomes" id="UP000663854">
    <property type="component" value="Unassembled WGS sequence"/>
</dbReference>